<dbReference type="InterPro" id="IPR035996">
    <property type="entry name" value="4pyrrol_Methylase_sf"/>
</dbReference>
<protein>
    <recommendedName>
        <fullName evidence="3">Ribosomal RNA small subunit methyltransferase I</fullName>
    </recommendedName>
</protein>
<dbReference type="SUPFAM" id="SSF53790">
    <property type="entry name" value="Tetrapyrrole methylase"/>
    <property type="match status" value="1"/>
</dbReference>
<dbReference type="GO" id="GO:0008168">
    <property type="term" value="F:methyltransferase activity"/>
    <property type="evidence" value="ECO:0007669"/>
    <property type="project" value="InterPro"/>
</dbReference>
<dbReference type="EMBL" id="CAJHUC010002174">
    <property type="protein sequence ID" value="CAD7703343.1"/>
    <property type="molecule type" value="Genomic_DNA"/>
</dbReference>
<dbReference type="AlphaFoldDB" id="A0A8S1JGT7"/>
<sequence length="155" mass="16744">MGFLPSKSGPRVRKLKSVQGIEATLIFYVPPPDLQSVLQDCMDVLGADRRCCVARELTKIHEQFCRSTLGEAVRRFHGEATVGEITLLIEGAGPSSQDSDVPAEVLEMELQQRIAAGEPLSQAVKAASRELGVGRKRAYQAALRLAKASRPAGES</sequence>
<dbReference type="OrthoDB" id="289942at2759"/>
<name>A0A8S1JGT7_9CHLO</name>
<dbReference type="PANTHER" id="PTHR46111">
    <property type="entry name" value="RIBOSOMAL RNA SMALL SUBUNIT METHYLTRANSFERASE I"/>
    <property type="match status" value="1"/>
</dbReference>
<dbReference type="InterPro" id="IPR014776">
    <property type="entry name" value="4pyrrole_Mease_sub2"/>
</dbReference>
<dbReference type="InterPro" id="IPR008189">
    <property type="entry name" value="rRNA_ssu_MeTfrase_I"/>
</dbReference>
<dbReference type="Gene3D" id="3.30.950.10">
    <property type="entry name" value="Methyltransferase, Cobalt-precorrin-4 Transmethylase, Domain 2"/>
    <property type="match status" value="1"/>
</dbReference>
<dbReference type="PANTHER" id="PTHR46111:SF1">
    <property type="entry name" value="RIBOSOMAL RNA SMALL SUBUNIT METHYLTRANSFERASE I"/>
    <property type="match status" value="1"/>
</dbReference>
<gene>
    <name evidence="1" type="ORF">OSTQU699_LOCUS8700</name>
</gene>
<keyword evidence="2" id="KW-1185">Reference proteome</keyword>
<evidence type="ECO:0008006" key="3">
    <source>
        <dbReference type="Google" id="ProtNLM"/>
    </source>
</evidence>
<proteinExistence type="predicted"/>
<evidence type="ECO:0000313" key="2">
    <source>
        <dbReference type="Proteomes" id="UP000708148"/>
    </source>
</evidence>
<accession>A0A8S1JGT7</accession>
<organism evidence="1 2">
    <name type="scientific">Ostreobium quekettii</name>
    <dbReference type="NCBI Taxonomy" id="121088"/>
    <lineage>
        <taxon>Eukaryota</taxon>
        <taxon>Viridiplantae</taxon>
        <taxon>Chlorophyta</taxon>
        <taxon>core chlorophytes</taxon>
        <taxon>Ulvophyceae</taxon>
        <taxon>TCBD clade</taxon>
        <taxon>Bryopsidales</taxon>
        <taxon>Ostreobineae</taxon>
        <taxon>Ostreobiaceae</taxon>
        <taxon>Ostreobium</taxon>
    </lineage>
</organism>
<evidence type="ECO:0000313" key="1">
    <source>
        <dbReference type="EMBL" id="CAD7703343.1"/>
    </source>
</evidence>
<dbReference type="Proteomes" id="UP000708148">
    <property type="component" value="Unassembled WGS sequence"/>
</dbReference>
<comment type="caution">
    <text evidence="1">The sequence shown here is derived from an EMBL/GenBank/DDBJ whole genome shotgun (WGS) entry which is preliminary data.</text>
</comment>
<reference evidence="1" key="1">
    <citation type="submission" date="2020-12" db="EMBL/GenBank/DDBJ databases">
        <authorList>
            <person name="Iha C."/>
        </authorList>
    </citation>
    <scope>NUCLEOTIDE SEQUENCE</scope>
</reference>